<accession>A0ABS4W7Z6</accession>
<protein>
    <recommendedName>
        <fullName evidence="4">RES domain-containing protein</fullName>
    </recommendedName>
</protein>
<gene>
    <name evidence="2" type="ORF">JOF46_000228</name>
</gene>
<proteinExistence type="predicted"/>
<organism evidence="2 3">
    <name type="scientific">Paeniglutamicibacter psychrophenolicus</name>
    <dbReference type="NCBI Taxonomy" id="257454"/>
    <lineage>
        <taxon>Bacteria</taxon>
        <taxon>Bacillati</taxon>
        <taxon>Actinomycetota</taxon>
        <taxon>Actinomycetes</taxon>
        <taxon>Micrococcales</taxon>
        <taxon>Micrococcaceae</taxon>
        <taxon>Paeniglutamicibacter</taxon>
    </lineage>
</organism>
<dbReference type="RefSeq" id="WP_209905646.1">
    <property type="nucleotide sequence ID" value="NZ_BAAAMI010000022.1"/>
</dbReference>
<feature type="region of interest" description="Disordered" evidence="1">
    <location>
        <begin position="1"/>
        <end position="21"/>
    </location>
</feature>
<evidence type="ECO:0000313" key="3">
    <source>
        <dbReference type="Proteomes" id="UP000766570"/>
    </source>
</evidence>
<feature type="compositionally biased region" description="Polar residues" evidence="1">
    <location>
        <begin position="1"/>
        <end position="10"/>
    </location>
</feature>
<dbReference type="EMBL" id="JAGIOE010000001">
    <property type="protein sequence ID" value="MBP2372316.1"/>
    <property type="molecule type" value="Genomic_DNA"/>
</dbReference>
<evidence type="ECO:0008006" key="4">
    <source>
        <dbReference type="Google" id="ProtNLM"/>
    </source>
</evidence>
<evidence type="ECO:0000256" key="1">
    <source>
        <dbReference type="SAM" id="MobiDB-lite"/>
    </source>
</evidence>
<reference evidence="2 3" key="1">
    <citation type="submission" date="2021-03" db="EMBL/GenBank/DDBJ databases">
        <title>Sequencing the genomes of 1000 actinobacteria strains.</title>
        <authorList>
            <person name="Klenk H.-P."/>
        </authorList>
    </citation>
    <scope>NUCLEOTIDE SEQUENCE [LARGE SCALE GENOMIC DNA]</scope>
    <source>
        <strain evidence="2 3">DSM 15454</strain>
    </source>
</reference>
<name>A0ABS4W7Z6_9MICC</name>
<sequence length="237" mass="25218">MGTKTPQQYAQRAEAGATLPPGDGDRLAGYALMGLPFSSGHYLAYRRFPRSSFGPGYSSVWLRRPDGSWSFYADAAPELSCARFFGAALHEAVRTPVTGRWTGPNRLLVSVPGVLDWELEMKSTPATMLLSALAGAMPPSLWSSEPLLGAMGRVMGPVLRSGRMGLSGLVPNGQSFRARPLRVWLVAASSATIDGADAGTPRPLPVQEHLADAWLPQRGVFVADTSLVFPSTAAPPP</sequence>
<dbReference type="Proteomes" id="UP000766570">
    <property type="component" value="Unassembled WGS sequence"/>
</dbReference>
<evidence type="ECO:0000313" key="2">
    <source>
        <dbReference type="EMBL" id="MBP2372316.1"/>
    </source>
</evidence>
<comment type="caution">
    <text evidence="2">The sequence shown here is derived from an EMBL/GenBank/DDBJ whole genome shotgun (WGS) entry which is preliminary data.</text>
</comment>
<keyword evidence="3" id="KW-1185">Reference proteome</keyword>